<comment type="caution">
    <text evidence="3">The sequence shown here is derived from an EMBL/GenBank/DDBJ whole genome shotgun (WGS) entry which is preliminary data.</text>
</comment>
<protein>
    <submittedName>
        <fullName evidence="3">DsbA family protein</fullName>
    </submittedName>
</protein>
<evidence type="ECO:0000259" key="2">
    <source>
        <dbReference type="Pfam" id="PF13462"/>
    </source>
</evidence>
<keyword evidence="4" id="KW-1185">Reference proteome</keyword>
<reference evidence="4" key="1">
    <citation type="journal article" date="2019" name="Int. J. Syst. Evol. Microbiol.">
        <title>The Global Catalogue of Microorganisms (GCM) 10K type strain sequencing project: providing services to taxonomists for standard genome sequencing and annotation.</title>
        <authorList>
            <consortium name="The Broad Institute Genomics Platform"/>
            <consortium name="The Broad Institute Genome Sequencing Center for Infectious Disease"/>
            <person name="Wu L."/>
            <person name="Ma J."/>
        </authorList>
    </citation>
    <scope>NUCLEOTIDE SEQUENCE [LARGE SCALE GENOMIC DNA]</scope>
    <source>
        <strain evidence="4">CGMCC 4.7242</strain>
    </source>
</reference>
<dbReference type="RefSeq" id="WP_390262799.1">
    <property type="nucleotide sequence ID" value="NZ_JBHUGH010000010.1"/>
</dbReference>
<name>A0ABW4S777_9RHOB</name>
<evidence type="ECO:0000256" key="1">
    <source>
        <dbReference type="ARBA" id="ARBA00005791"/>
    </source>
</evidence>
<dbReference type="SUPFAM" id="SSF52833">
    <property type="entry name" value="Thioredoxin-like"/>
    <property type="match status" value="1"/>
</dbReference>
<dbReference type="Pfam" id="PF13462">
    <property type="entry name" value="Thioredoxin_4"/>
    <property type="match status" value="1"/>
</dbReference>
<dbReference type="Proteomes" id="UP001597353">
    <property type="component" value="Unassembled WGS sequence"/>
</dbReference>
<gene>
    <name evidence="3" type="ORF">ACFSGJ_13580</name>
</gene>
<proteinExistence type="inferred from homology"/>
<comment type="similarity">
    <text evidence="1">Belongs to the thioredoxin family. DsbA subfamily.</text>
</comment>
<dbReference type="InterPro" id="IPR036249">
    <property type="entry name" value="Thioredoxin-like_sf"/>
</dbReference>
<dbReference type="InterPro" id="IPR012336">
    <property type="entry name" value="Thioredoxin-like_fold"/>
</dbReference>
<evidence type="ECO:0000313" key="3">
    <source>
        <dbReference type="EMBL" id="MFD1913243.1"/>
    </source>
</evidence>
<evidence type="ECO:0000313" key="4">
    <source>
        <dbReference type="Proteomes" id="UP001597353"/>
    </source>
</evidence>
<accession>A0ABW4S777</accession>
<dbReference type="EMBL" id="JBHUGH010000010">
    <property type="protein sequence ID" value="MFD1913243.1"/>
    <property type="molecule type" value="Genomic_DNA"/>
</dbReference>
<dbReference type="PANTHER" id="PTHR13887:SF56">
    <property type="entry name" value="THIOREDOXIN-LIKE REDUCTASE RV2466C"/>
    <property type="match status" value="1"/>
</dbReference>
<feature type="domain" description="Thioredoxin-like fold" evidence="2">
    <location>
        <begin position="53"/>
        <end position="219"/>
    </location>
</feature>
<dbReference type="PANTHER" id="PTHR13887">
    <property type="entry name" value="GLUTATHIONE S-TRANSFERASE KAPPA"/>
    <property type="match status" value="1"/>
</dbReference>
<sequence length="224" mass="24239">MLRKLIPAVAALAVVAAGGWWFSGNGGSGGGMTAISRADAQETASEVDFSRVPDMALGDENAPVTLIEYASFTCPHCASFHATVLPELRANYIDTGKVRYVHREVYFDRYGLWAAMVARCGGEMRYFGLADRIYSTQRDWTASNDPSVVAENLRRIGRSAGMNDAQLDACLQDGDMAQAMVAVYQTNADADDVRATPTLIINGEKHGNMSYADLSQLLDGLLDD</sequence>
<organism evidence="3 4">
    <name type="scientific">Halodurantibacterium flavum</name>
    <dbReference type="NCBI Taxonomy" id="1382802"/>
    <lineage>
        <taxon>Bacteria</taxon>
        <taxon>Pseudomonadati</taxon>
        <taxon>Pseudomonadota</taxon>
        <taxon>Alphaproteobacteria</taxon>
        <taxon>Rhodobacterales</taxon>
        <taxon>Paracoccaceae</taxon>
        <taxon>Halodurantibacterium</taxon>
    </lineage>
</organism>
<dbReference type="Gene3D" id="3.40.30.10">
    <property type="entry name" value="Glutaredoxin"/>
    <property type="match status" value="1"/>
</dbReference>